<evidence type="ECO:0000313" key="2">
    <source>
        <dbReference type="Proteomes" id="UP001157126"/>
    </source>
</evidence>
<accession>A0ABQ6IVF3</accession>
<dbReference type="Proteomes" id="UP001157126">
    <property type="component" value="Unassembled WGS sequence"/>
</dbReference>
<dbReference type="RefSeq" id="WP_284304329.1">
    <property type="nucleotide sequence ID" value="NZ_BSUO01000001.1"/>
</dbReference>
<gene>
    <name evidence="1" type="ORF">GCM10025883_27130</name>
</gene>
<name>A0ABQ6IVF3_9MICO</name>
<protein>
    <recommendedName>
        <fullName evidence="3">Flagellar hook-associated protein 2</fullName>
    </recommendedName>
</protein>
<sequence>MQLASPVTAAPVSAVPATPEAALAALEDRATDLVGAAARRAGVVTAFDVSLGLASARLGQNVSASLGAIGDVRSSDLVATLHQANSAMAFAGAAARRAEATGIPVLVGTSDPTVATATGAMALDATGPAMLRLDVLSVAGQPIPSTPGAVPGDAALAQPGVSGSPLVGVGADATPVVSGVVLPGVTGPDLEAGTASTPGAGVSATGGGQTTALPGAGVPVGADGATIGVPGGVAPAPTGDLVDGITVPGATLAGVSATGPGATDGLADRTRVAVDGAEFTSATRVLSDIRAGLDVTAHGPGTVTLAVTPDPGPALERMQGLVDAVAQVAAVAGPQGASSVPAAPTPAGAAAPATTAASMWSSISSAASSFASSFASATPAAGPPAGDPTQTLGAVAAPLVAAVGAAFVDASGRPLIPGTTVQQGRVSLDREAFAREYVRDAVGVEGAIASVARSVASTSDAASDPRVGALAVRIQAELHQDAEYTIDETGGQRLDARQEELDRRAVALQTLLERLESESSWLGGRLR</sequence>
<proteinExistence type="predicted"/>
<organism evidence="1 2">
    <name type="scientific">Mobilicoccus caccae</name>
    <dbReference type="NCBI Taxonomy" id="1859295"/>
    <lineage>
        <taxon>Bacteria</taxon>
        <taxon>Bacillati</taxon>
        <taxon>Actinomycetota</taxon>
        <taxon>Actinomycetes</taxon>
        <taxon>Micrococcales</taxon>
        <taxon>Dermatophilaceae</taxon>
        <taxon>Mobilicoccus</taxon>
    </lineage>
</organism>
<reference evidence="2" key="1">
    <citation type="journal article" date="2019" name="Int. J. Syst. Evol. Microbiol.">
        <title>The Global Catalogue of Microorganisms (GCM) 10K type strain sequencing project: providing services to taxonomists for standard genome sequencing and annotation.</title>
        <authorList>
            <consortium name="The Broad Institute Genomics Platform"/>
            <consortium name="The Broad Institute Genome Sequencing Center for Infectious Disease"/>
            <person name="Wu L."/>
            <person name="Ma J."/>
        </authorList>
    </citation>
    <scope>NUCLEOTIDE SEQUENCE [LARGE SCALE GENOMIC DNA]</scope>
    <source>
        <strain evidence="2">NBRC 113072</strain>
    </source>
</reference>
<keyword evidence="2" id="KW-1185">Reference proteome</keyword>
<evidence type="ECO:0008006" key="3">
    <source>
        <dbReference type="Google" id="ProtNLM"/>
    </source>
</evidence>
<evidence type="ECO:0000313" key="1">
    <source>
        <dbReference type="EMBL" id="GMA40668.1"/>
    </source>
</evidence>
<comment type="caution">
    <text evidence="1">The sequence shown here is derived from an EMBL/GenBank/DDBJ whole genome shotgun (WGS) entry which is preliminary data.</text>
</comment>
<dbReference type="EMBL" id="BSUO01000001">
    <property type="protein sequence ID" value="GMA40668.1"/>
    <property type="molecule type" value="Genomic_DNA"/>
</dbReference>